<dbReference type="Proteomes" id="UP000192223">
    <property type="component" value="Unplaced"/>
</dbReference>
<proteinExistence type="predicted"/>
<dbReference type="InParanoid" id="A0A1W4XTN3"/>
<dbReference type="AlphaFoldDB" id="A0A1W4XTN3"/>
<reference evidence="8" key="1">
    <citation type="submission" date="2025-08" db="UniProtKB">
        <authorList>
            <consortium name="RefSeq"/>
        </authorList>
    </citation>
    <scope>IDENTIFICATION</scope>
    <source>
        <tissue evidence="8">Entire body</tissue>
    </source>
</reference>
<dbReference type="GO" id="GO:0097250">
    <property type="term" value="P:mitochondrial respirasome assembly"/>
    <property type="evidence" value="ECO:0007669"/>
    <property type="project" value="TreeGrafter"/>
</dbReference>
<evidence type="ECO:0000259" key="6">
    <source>
        <dbReference type="PROSITE" id="PS51503"/>
    </source>
</evidence>
<evidence type="ECO:0000256" key="4">
    <source>
        <dbReference type="ARBA" id="ARBA00023136"/>
    </source>
</evidence>
<evidence type="ECO:0000256" key="3">
    <source>
        <dbReference type="ARBA" id="ARBA00022989"/>
    </source>
</evidence>
<dbReference type="Pfam" id="PF04588">
    <property type="entry name" value="HIG_1_N"/>
    <property type="match status" value="1"/>
</dbReference>
<dbReference type="GO" id="GO:0031966">
    <property type="term" value="C:mitochondrial membrane"/>
    <property type="evidence" value="ECO:0007669"/>
    <property type="project" value="UniProtKB-SubCell"/>
</dbReference>
<organism evidence="7 8">
    <name type="scientific">Agrilus planipennis</name>
    <name type="common">Emerald ash borer</name>
    <name type="synonym">Agrilus marcopoli</name>
    <dbReference type="NCBI Taxonomy" id="224129"/>
    <lineage>
        <taxon>Eukaryota</taxon>
        <taxon>Metazoa</taxon>
        <taxon>Ecdysozoa</taxon>
        <taxon>Arthropoda</taxon>
        <taxon>Hexapoda</taxon>
        <taxon>Insecta</taxon>
        <taxon>Pterygota</taxon>
        <taxon>Neoptera</taxon>
        <taxon>Endopterygota</taxon>
        <taxon>Coleoptera</taxon>
        <taxon>Polyphaga</taxon>
        <taxon>Elateriformia</taxon>
        <taxon>Buprestoidea</taxon>
        <taxon>Buprestidae</taxon>
        <taxon>Agrilinae</taxon>
        <taxon>Agrilus</taxon>
    </lineage>
</organism>
<dbReference type="FunCoup" id="A0A1W4XTN3">
    <property type="interactions" value="381"/>
</dbReference>
<dbReference type="GeneID" id="108744515"/>
<name>A0A1W4XTN3_AGRPL</name>
<dbReference type="Gene3D" id="6.10.140.1320">
    <property type="match status" value="1"/>
</dbReference>
<dbReference type="InterPro" id="IPR007667">
    <property type="entry name" value="Hypoxia_induced_domain"/>
</dbReference>
<comment type="subcellular location">
    <subcellularLocation>
        <location evidence="1">Mitochondrion membrane</location>
    </subcellularLocation>
</comment>
<keyword evidence="2 5" id="KW-0812">Transmembrane</keyword>
<keyword evidence="3 5" id="KW-1133">Transmembrane helix</keyword>
<dbReference type="OrthoDB" id="6604018at2759"/>
<sequence>MIYNMSTNAVENFEELDFIKLQYDLEAIHKQETVLEKFNRKFKENPFVPIGCLATATALVVGLWSFKAGKRKLSQYMMRTRILAQGFTVFAIVLGIGISASKNANPVHK</sequence>
<feature type="transmembrane region" description="Helical" evidence="5">
    <location>
        <begin position="47"/>
        <end position="66"/>
    </location>
</feature>
<dbReference type="PANTHER" id="PTHR12297">
    <property type="entry name" value="HYPOXIA-INDUCBILE GENE 1 HIG1 -RELATED"/>
    <property type="match status" value="1"/>
</dbReference>
<protein>
    <submittedName>
        <fullName evidence="8">HIG1 domain family member 2A, mitochondrial isoform X1</fullName>
    </submittedName>
</protein>
<accession>A0A1W4XTN3</accession>
<dbReference type="InterPro" id="IPR050355">
    <property type="entry name" value="RCF1"/>
</dbReference>
<dbReference type="RefSeq" id="XP_018335828.1">
    <property type="nucleotide sequence ID" value="XM_018480326.2"/>
</dbReference>
<evidence type="ECO:0000313" key="8">
    <source>
        <dbReference type="RefSeq" id="XP_018335828.1"/>
    </source>
</evidence>
<dbReference type="STRING" id="224129.A0A1W4XTN3"/>
<evidence type="ECO:0000256" key="2">
    <source>
        <dbReference type="ARBA" id="ARBA00022692"/>
    </source>
</evidence>
<dbReference type="PROSITE" id="PS51503">
    <property type="entry name" value="HIG1"/>
    <property type="match status" value="1"/>
</dbReference>
<feature type="transmembrane region" description="Helical" evidence="5">
    <location>
        <begin position="82"/>
        <end position="100"/>
    </location>
</feature>
<evidence type="ECO:0000256" key="1">
    <source>
        <dbReference type="ARBA" id="ARBA00004325"/>
    </source>
</evidence>
<evidence type="ECO:0000256" key="5">
    <source>
        <dbReference type="SAM" id="Phobius"/>
    </source>
</evidence>
<keyword evidence="4 5" id="KW-0472">Membrane</keyword>
<keyword evidence="7" id="KW-1185">Reference proteome</keyword>
<evidence type="ECO:0000313" key="7">
    <source>
        <dbReference type="Proteomes" id="UP000192223"/>
    </source>
</evidence>
<dbReference type="KEGG" id="apln:108744515"/>
<feature type="domain" description="HIG1" evidence="6">
    <location>
        <begin position="19"/>
        <end position="109"/>
    </location>
</feature>
<dbReference type="PANTHER" id="PTHR12297:SF18">
    <property type="entry name" value="HIG1 DOMAIN FAMILY MEMBER 2A"/>
    <property type="match status" value="1"/>
</dbReference>
<gene>
    <name evidence="8" type="primary">LOC108744515</name>
</gene>